<dbReference type="PANTHER" id="PTHR33086">
    <property type="entry name" value="OS05G0468200 PROTEIN-RELATED"/>
    <property type="match status" value="1"/>
</dbReference>
<evidence type="ECO:0000313" key="2">
    <source>
        <dbReference type="EnsemblPlants" id="TraesCS1A02G179900.1"/>
    </source>
</evidence>
<dbReference type="OMA" id="ADCGRIR"/>
<feature type="region of interest" description="Disordered" evidence="1">
    <location>
        <begin position="346"/>
        <end position="388"/>
    </location>
</feature>
<proteinExistence type="predicted"/>
<dbReference type="EnsemblPlants" id="TraesCS1A02G179900.1">
    <property type="protein sequence ID" value="TraesCS1A02G179900.1"/>
    <property type="gene ID" value="TraesCS1A02G179900"/>
</dbReference>
<reference evidence="2" key="1">
    <citation type="submission" date="2018-08" db="EMBL/GenBank/DDBJ databases">
        <authorList>
            <person name="Rossello M."/>
        </authorList>
    </citation>
    <scope>NUCLEOTIDE SEQUENCE [LARGE SCALE GENOMIC DNA]</scope>
    <source>
        <strain evidence="2">cv. Chinese Spring</strain>
    </source>
</reference>
<reference evidence="2" key="2">
    <citation type="submission" date="2018-10" db="UniProtKB">
        <authorList>
            <consortium name="EnsemblPlants"/>
        </authorList>
    </citation>
    <scope>IDENTIFICATION</scope>
</reference>
<dbReference type="OrthoDB" id="690115at2759"/>
<keyword evidence="3" id="KW-1185">Reference proteome</keyword>
<protein>
    <recommendedName>
        <fullName evidence="4">DUF1618 domain-containing protein</fullName>
    </recommendedName>
</protein>
<organism evidence="2">
    <name type="scientific">Triticum aestivum</name>
    <name type="common">Wheat</name>
    <dbReference type="NCBI Taxonomy" id="4565"/>
    <lineage>
        <taxon>Eukaryota</taxon>
        <taxon>Viridiplantae</taxon>
        <taxon>Streptophyta</taxon>
        <taxon>Embryophyta</taxon>
        <taxon>Tracheophyta</taxon>
        <taxon>Spermatophyta</taxon>
        <taxon>Magnoliopsida</taxon>
        <taxon>Liliopsida</taxon>
        <taxon>Poales</taxon>
        <taxon>Poaceae</taxon>
        <taxon>BOP clade</taxon>
        <taxon>Pooideae</taxon>
        <taxon>Triticodae</taxon>
        <taxon>Triticeae</taxon>
        <taxon>Triticinae</taxon>
        <taxon>Triticum</taxon>
    </lineage>
</organism>
<evidence type="ECO:0000313" key="3">
    <source>
        <dbReference type="Proteomes" id="UP000019116"/>
    </source>
</evidence>
<dbReference type="Proteomes" id="UP000019116">
    <property type="component" value="Chromosome 1A"/>
</dbReference>
<name>A0A3B5XYY6_WHEAT</name>
<dbReference type="Gramene" id="TraesCS1A02G179900.1">
    <property type="protein sequence ID" value="TraesCS1A02G179900.1"/>
    <property type="gene ID" value="TraesCS1A02G179900"/>
</dbReference>
<dbReference type="PANTHER" id="PTHR33086:SF46">
    <property type="entry name" value="EXPRESSED PROTEIN"/>
    <property type="match status" value="1"/>
</dbReference>
<evidence type="ECO:0008006" key="4">
    <source>
        <dbReference type="Google" id="ProtNLM"/>
    </source>
</evidence>
<accession>A0A3B5XYY6</accession>
<dbReference type="AlphaFoldDB" id="A0A3B5XYY6"/>
<sequence length="388" mass="43453">MALAATTKKKNKAMAPAAQGEWFIMYGIPKVSGEMSKEFPNAAFTFNEVPLLSHLTVPGNVATPAGSVDYPYIEATDDCGLLLLCGYTFVGLTYYICDPYFRRTLGILPPDGGFNSRHSVGLIRNRRGSGIMVAMLNTGLFSTQARIILSCTIDLCEWVNKEADCGRIRETKPCCWDGVLSHEGFLWWFDLSSCILACNPFLDRPTFYQIMFPHVSDRLRAAWFPVQGDKYRCLKIVPTVALVHPRNAYKVYFFLGQHIFCVNLKKKKLMQCLELDNQELPSLSSLVVHSWNLPAGTTKIHSSGPDESHVPGVHFLVHYNSVDGFLEKAVAVMSRSRPELFGMGLDELEEDEDHSLTMEESDDGDDSEMEQLEEGGNDCEMTEESEED</sequence>
<evidence type="ECO:0000256" key="1">
    <source>
        <dbReference type="SAM" id="MobiDB-lite"/>
    </source>
</evidence>